<evidence type="ECO:0000259" key="9">
    <source>
        <dbReference type="PROSITE" id="PS50109"/>
    </source>
</evidence>
<sequence length="379" mass="44197">MEMEGREVFPIDKDISKIFCTYLKKNSQQFVENWKTKIIISENDPFKKEIIENGENLLTLMMELIMQEKEIEHIRLLCEKIAIERAGADANIGDFVYNANVGRNELFEAMCELDVSARELKPIMGKIHTCFDRLIYYTVLKYSEIISKNLEEKQQFINETHKERLTILGQMSASFVHEFRNPLTSIMGFVKLLQTDQPHLPYLDIISHELDQLNFRISQFLLVSKKEIWNEAERFWLNDLFHDIIQFLYPSLVNANVSIEKNLPYPIPFIGYRSEVRQVLLNILMNSIDAFEGMEESKRIVIGVCEDEELIHIFIKNNGPMIPPKNIETIFEPFVTTKKLGTGIGLFVCKQIVEKHKGSITCKSTDEWTEFHISFEKSI</sequence>
<dbReference type="EMBL" id="CAKJTI010000016">
    <property type="protein sequence ID" value="CAG9613723.1"/>
    <property type="molecule type" value="Genomic_DNA"/>
</dbReference>
<keyword evidence="8" id="KW-0902">Two-component regulatory system</keyword>
<evidence type="ECO:0000256" key="8">
    <source>
        <dbReference type="ARBA" id="ARBA00023012"/>
    </source>
</evidence>
<dbReference type="InterPro" id="IPR018984">
    <property type="entry name" value="Histidine_kinase_N"/>
</dbReference>
<organism evidence="10 11">
    <name type="scientific">Bacillus rhizoplanae</name>
    <dbReference type="NCBI Taxonomy" id="2880966"/>
    <lineage>
        <taxon>Bacteria</taxon>
        <taxon>Bacillati</taxon>
        <taxon>Bacillota</taxon>
        <taxon>Bacilli</taxon>
        <taxon>Bacillales</taxon>
        <taxon>Bacillaceae</taxon>
        <taxon>Bacillus</taxon>
    </lineage>
</organism>
<dbReference type="InterPro" id="IPR005467">
    <property type="entry name" value="His_kinase_dom"/>
</dbReference>
<keyword evidence="5" id="KW-0547">Nucleotide-binding</keyword>
<feature type="domain" description="Histidine kinase" evidence="9">
    <location>
        <begin position="174"/>
        <end position="379"/>
    </location>
</feature>
<evidence type="ECO:0000256" key="1">
    <source>
        <dbReference type="ARBA" id="ARBA00000085"/>
    </source>
</evidence>
<evidence type="ECO:0000256" key="7">
    <source>
        <dbReference type="ARBA" id="ARBA00022840"/>
    </source>
</evidence>
<evidence type="ECO:0000256" key="3">
    <source>
        <dbReference type="ARBA" id="ARBA00022553"/>
    </source>
</evidence>
<keyword evidence="11" id="KW-1185">Reference proteome</keyword>
<protein>
    <recommendedName>
        <fullName evidence="2">histidine kinase</fullName>
        <ecNumber evidence="2">2.7.13.3</ecNumber>
    </recommendedName>
</protein>
<keyword evidence="6" id="KW-0418">Kinase</keyword>
<dbReference type="SMART" id="SM00388">
    <property type="entry name" value="HisKA"/>
    <property type="match status" value="1"/>
</dbReference>
<dbReference type="GO" id="GO:0016740">
    <property type="term" value="F:transferase activity"/>
    <property type="evidence" value="ECO:0007669"/>
    <property type="project" value="UniProtKB-KW"/>
</dbReference>
<evidence type="ECO:0000256" key="6">
    <source>
        <dbReference type="ARBA" id="ARBA00022777"/>
    </source>
</evidence>
<dbReference type="RefSeq" id="WP_230575775.1">
    <property type="nucleotide sequence ID" value="NZ_CAKJTI010000016.1"/>
</dbReference>
<reference evidence="10 11" key="1">
    <citation type="submission" date="2021-10" db="EMBL/GenBank/DDBJ databases">
        <authorList>
            <person name="Criscuolo A."/>
        </authorList>
    </citation>
    <scope>NUCLEOTIDE SEQUENCE [LARGE SCALE GENOMIC DNA]</scope>
    <source>
        <strain evidence="11">CIP 111899</strain>
    </source>
</reference>
<dbReference type="PANTHER" id="PTHR43065">
    <property type="entry name" value="SENSOR HISTIDINE KINASE"/>
    <property type="match status" value="1"/>
</dbReference>
<dbReference type="Proteomes" id="UP000789423">
    <property type="component" value="Unassembled WGS sequence"/>
</dbReference>
<keyword evidence="3" id="KW-0597">Phosphoprotein</keyword>
<comment type="catalytic activity">
    <reaction evidence="1">
        <text>ATP + protein L-histidine = ADP + protein N-phospho-L-histidine.</text>
        <dbReference type="EC" id="2.7.13.3"/>
    </reaction>
</comment>
<dbReference type="PANTHER" id="PTHR43065:SF10">
    <property type="entry name" value="PEROXIDE STRESS-ACTIVATED HISTIDINE KINASE MAK3"/>
    <property type="match status" value="1"/>
</dbReference>
<accession>A0ABN7ZYB9</accession>
<dbReference type="SUPFAM" id="SSF55874">
    <property type="entry name" value="ATPase domain of HSP90 chaperone/DNA topoisomerase II/histidine kinase"/>
    <property type="match status" value="1"/>
</dbReference>
<dbReference type="InterPro" id="IPR036890">
    <property type="entry name" value="HATPase_C_sf"/>
</dbReference>
<dbReference type="SUPFAM" id="SSF47384">
    <property type="entry name" value="Homodimeric domain of signal transducing histidine kinase"/>
    <property type="match status" value="1"/>
</dbReference>
<evidence type="ECO:0000256" key="2">
    <source>
        <dbReference type="ARBA" id="ARBA00012438"/>
    </source>
</evidence>
<name>A0ABN7ZYB9_9BACI</name>
<dbReference type="PROSITE" id="PS50109">
    <property type="entry name" value="HIS_KIN"/>
    <property type="match status" value="1"/>
</dbReference>
<evidence type="ECO:0000313" key="10">
    <source>
        <dbReference type="EMBL" id="CAG9613723.1"/>
    </source>
</evidence>
<keyword evidence="7" id="KW-0067">ATP-binding</keyword>
<dbReference type="InterPro" id="IPR004358">
    <property type="entry name" value="Sig_transdc_His_kin-like_C"/>
</dbReference>
<dbReference type="SMART" id="SM00387">
    <property type="entry name" value="HATPase_c"/>
    <property type="match status" value="1"/>
</dbReference>
<dbReference type="PRINTS" id="PR00344">
    <property type="entry name" value="BCTRLSENSOR"/>
</dbReference>
<dbReference type="Gene3D" id="3.30.565.10">
    <property type="entry name" value="Histidine kinase-like ATPase, C-terminal domain"/>
    <property type="match status" value="1"/>
</dbReference>
<dbReference type="Pfam" id="PF02518">
    <property type="entry name" value="HATPase_c"/>
    <property type="match status" value="1"/>
</dbReference>
<keyword evidence="4 10" id="KW-0808">Transferase</keyword>
<dbReference type="EC" id="2.7.13.3" evidence="2"/>
<dbReference type="InterPro" id="IPR036097">
    <property type="entry name" value="HisK_dim/P_sf"/>
</dbReference>
<dbReference type="Pfam" id="PF09385">
    <property type="entry name" value="HisK_N"/>
    <property type="match status" value="1"/>
</dbReference>
<dbReference type="InterPro" id="IPR003661">
    <property type="entry name" value="HisK_dim/P_dom"/>
</dbReference>
<evidence type="ECO:0000313" key="11">
    <source>
        <dbReference type="Proteomes" id="UP000789423"/>
    </source>
</evidence>
<dbReference type="Gene3D" id="1.10.287.130">
    <property type="match status" value="1"/>
</dbReference>
<gene>
    <name evidence="10" type="primary">sasA_10</name>
    <name evidence="10" type="ORF">BACCIP111899_02942</name>
</gene>
<proteinExistence type="predicted"/>
<dbReference type="CDD" id="cd00082">
    <property type="entry name" value="HisKA"/>
    <property type="match status" value="1"/>
</dbReference>
<comment type="caution">
    <text evidence="10">The sequence shown here is derived from an EMBL/GenBank/DDBJ whole genome shotgun (WGS) entry which is preliminary data.</text>
</comment>
<evidence type="ECO:0000256" key="5">
    <source>
        <dbReference type="ARBA" id="ARBA00022741"/>
    </source>
</evidence>
<dbReference type="Gene3D" id="1.10.490.70">
    <property type="entry name" value="Histidine kinase N-terminal domain"/>
    <property type="match status" value="1"/>
</dbReference>
<dbReference type="Pfam" id="PF00512">
    <property type="entry name" value="HisKA"/>
    <property type="match status" value="1"/>
</dbReference>
<dbReference type="InterPro" id="IPR003594">
    <property type="entry name" value="HATPase_dom"/>
</dbReference>
<evidence type="ECO:0000256" key="4">
    <source>
        <dbReference type="ARBA" id="ARBA00022679"/>
    </source>
</evidence>